<reference evidence="16" key="1">
    <citation type="submission" date="2020-10" db="EMBL/GenBank/DDBJ databases">
        <title>Whole-genome sequence of Luteibacter sp. EIF3.</title>
        <authorList>
            <person name="Friedrich I."/>
            <person name="Hertel R."/>
            <person name="Daniel R."/>
        </authorList>
    </citation>
    <scope>NUCLEOTIDE SEQUENCE</scope>
    <source>
        <strain evidence="16">EIF3</strain>
    </source>
</reference>
<comment type="catalytic activity">
    <reaction evidence="8">
        <text>(2S)-2-[5-amino-1-(5-phospho-beta-D-ribosyl)imidazole-4-carboxamido]succinate = 5-amino-1-(5-phospho-beta-D-ribosyl)imidazole-4-carboxamide + fumarate</text>
        <dbReference type="Rhea" id="RHEA:23920"/>
        <dbReference type="ChEBI" id="CHEBI:29806"/>
        <dbReference type="ChEBI" id="CHEBI:58443"/>
        <dbReference type="ChEBI" id="CHEBI:58475"/>
        <dbReference type="EC" id="4.3.2.2"/>
    </reaction>
    <physiologicalReaction direction="left-to-right" evidence="8">
        <dbReference type="Rhea" id="RHEA:23921"/>
    </physiologicalReaction>
</comment>
<evidence type="ECO:0000256" key="6">
    <source>
        <dbReference type="ARBA" id="ARBA00022755"/>
    </source>
</evidence>
<dbReference type="InterPro" id="IPR047136">
    <property type="entry name" value="PurB_bact"/>
</dbReference>
<comment type="catalytic activity">
    <reaction evidence="11">
        <text>N(6)-(1,2-dicarboxyethyl)-AMP = fumarate + AMP</text>
        <dbReference type="Rhea" id="RHEA:16853"/>
        <dbReference type="ChEBI" id="CHEBI:29806"/>
        <dbReference type="ChEBI" id="CHEBI:57567"/>
        <dbReference type="ChEBI" id="CHEBI:456215"/>
        <dbReference type="EC" id="4.3.2.2"/>
    </reaction>
    <physiologicalReaction direction="left-to-right" evidence="11">
        <dbReference type="Rhea" id="RHEA:16854"/>
    </physiologicalReaction>
</comment>
<gene>
    <name evidence="16" type="primary">purB</name>
    <name evidence="16" type="ORF">IM816_10755</name>
</gene>
<evidence type="ECO:0000256" key="4">
    <source>
        <dbReference type="ARBA" id="ARBA00012339"/>
    </source>
</evidence>
<dbReference type="RefSeq" id="WP_250338080.1">
    <property type="nucleotide sequence ID" value="NZ_CP063231.1"/>
</dbReference>
<dbReference type="PRINTS" id="PR00149">
    <property type="entry name" value="FUMRATELYASE"/>
</dbReference>
<evidence type="ECO:0000256" key="9">
    <source>
        <dbReference type="ARBA" id="ARBA00025012"/>
    </source>
</evidence>
<keyword evidence="7 13" id="KW-0456">Lyase</keyword>
<dbReference type="SUPFAM" id="SSF48557">
    <property type="entry name" value="L-aspartase-like"/>
    <property type="match status" value="1"/>
</dbReference>
<dbReference type="InterPro" id="IPR008948">
    <property type="entry name" value="L-Aspartase-like"/>
</dbReference>
<dbReference type="Pfam" id="PF00206">
    <property type="entry name" value="Lyase_1"/>
    <property type="match status" value="1"/>
</dbReference>
<evidence type="ECO:0000256" key="2">
    <source>
        <dbReference type="ARBA" id="ARBA00004734"/>
    </source>
</evidence>
<evidence type="ECO:0000313" key="17">
    <source>
        <dbReference type="Proteomes" id="UP001056681"/>
    </source>
</evidence>
<dbReference type="Gene3D" id="1.20.200.10">
    <property type="entry name" value="Fumarase/aspartase (Central domain)"/>
    <property type="match status" value="1"/>
</dbReference>
<organism evidence="16 17">
    <name type="scientific">Luteibacter flocculans</name>
    <dbReference type="NCBI Taxonomy" id="2780091"/>
    <lineage>
        <taxon>Bacteria</taxon>
        <taxon>Pseudomonadati</taxon>
        <taxon>Pseudomonadota</taxon>
        <taxon>Gammaproteobacteria</taxon>
        <taxon>Lysobacterales</taxon>
        <taxon>Rhodanobacteraceae</taxon>
        <taxon>Luteibacter</taxon>
    </lineage>
</organism>
<evidence type="ECO:0000256" key="11">
    <source>
        <dbReference type="ARBA" id="ARBA00049115"/>
    </source>
</evidence>
<dbReference type="EMBL" id="CP063231">
    <property type="protein sequence ID" value="URL57135.1"/>
    <property type="molecule type" value="Genomic_DNA"/>
</dbReference>
<comment type="pathway">
    <text evidence="2 13">Purine metabolism; AMP biosynthesis via de novo pathway; AMP from IMP: step 2/2.</text>
</comment>
<evidence type="ECO:0000259" key="15">
    <source>
        <dbReference type="Pfam" id="PF08328"/>
    </source>
</evidence>
<protein>
    <recommendedName>
        <fullName evidence="5 12">Adenylosuccinate lyase</fullName>
        <shortName evidence="13">ASL</shortName>
        <ecNumber evidence="4 12">4.3.2.2</ecNumber>
    </recommendedName>
    <alternativeName>
        <fullName evidence="10 13">Adenylosuccinase</fullName>
    </alternativeName>
</protein>
<dbReference type="NCBIfam" id="NF006764">
    <property type="entry name" value="PRK09285.1"/>
    <property type="match status" value="1"/>
</dbReference>
<dbReference type="InterPro" id="IPR022761">
    <property type="entry name" value="Fumarate_lyase_N"/>
</dbReference>
<name>A0ABY4T1J1_9GAMM</name>
<evidence type="ECO:0000256" key="12">
    <source>
        <dbReference type="NCBIfam" id="TIGR00928"/>
    </source>
</evidence>
<comment type="pathway">
    <text evidence="1 13">Purine metabolism; IMP biosynthesis via de novo pathway; 5-amino-1-(5-phospho-D-ribosyl)imidazole-4-carboxamide from 5-amino-1-(5-phospho-D-ribosyl)imidazole-4-carboxylate: step 2/2.</text>
</comment>
<evidence type="ECO:0000256" key="10">
    <source>
        <dbReference type="ARBA" id="ARBA00030717"/>
    </source>
</evidence>
<dbReference type="PROSITE" id="PS00163">
    <property type="entry name" value="FUMARATE_LYASES"/>
    <property type="match status" value="1"/>
</dbReference>
<evidence type="ECO:0000256" key="7">
    <source>
        <dbReference type="ARBA" id="ARBA00023239"/>
    </source>
</evidence>
<evidence type="ECO:0000256" key="13">
    <source>
        <dbReference type="RuleBase" id="RU361172"/>
    </source>
</evidence>
<dbReference type="InterPro" id="IPR004769">
    <property type="entry name" value="Pur_lyase"/>
</dbReference>
<comment type="function">
    <text evidence="9">Catalyzes two reactions in de novo purine nucleotide biosynthesis. Catalyzes the breakdown of 5-aminoimidazole- (N-succinylocarboxamide) ribotide (SAICAR or 2-[5-amino-1-(5-phospho-beta-D-ribosyl)imidazole-4-carboxamido]succinate) to 5-aminoimidazole-4-carboxamide ribotide (AICAR or 5-amino-1-(5-phospho-beta-D-ribosyl)imidazole-4-carboxamide) and fumarate, and of adenylosuccinate (ADS or N(6)-(1,2-dicarboxyethyl)-AMP) to adenosine monophosphate (AMP) and fumarate.</text>
</comment>
<evidence type="ECO:0000256" key="1">
    <source>
        <dbReference type="ARBA" id="ARBA00004706"/>
    </source>
</evidence>
<dbReference type="PANTHER" id="PTHR43411">
    <property type="entry name" value="ADENYLOSUCCINATE LYASE"/>
    <property type="match status" value="1"/>
</dbReference>
<dbReference type="InterPro" id="IPR000362">
    <property type="entry name" value="Fumarate_lyase_fam"/>
</dbReference>
<dbReference type="NCBIfam" id="TIGR00928">
    <property type="entry name" value="purB"/>
    <property type="match status" value="1"/>
</dbReference>
<dbReference type="InterPro" id="IPR020557">
    <property type="entry name" value="Fumarate_lyase_CS"/>
</dbReference>
<evidence type="ECO:0000259" key="14">
    <source>
        <dbReference type="Pfam" id="PF00206"/>
    </source>
</evidence>
<comment type="similarity">
    <text evidence="3 13">Belongs to the lyase 1 family. Adenylosuccinate lyase subfamily.</text>
</comment>
<dbReference type="Pfam" id="PF08328">
    <property type="entry name" value="ASL_C"/>
    <property type="match status" value="1"/>
</dbReference>
<dbReference type="Proteomes" id="UP001056681">
    <property type="component" value="Chromosome"/>
</dbReference>
<dbReference type="Gene3D" id="1.10.275.10">
    <property type="entry name" value="Fumarase/aspartase (N-terminal domain)"/>
    <property type="match status" value="1"/>
</dbReference>
<evidence type="ECO:0000313" key="16">
    <source>
        <dbReference type="EMBL" id="URL57135.1"/>
    </source>
</evidence>
<evidence type="ECO:0000256" key="5">
    <source>
        <dbReference type="ARBA" id="ARBA00017058"/>
    </source>
</evidence>
<dbReference type="PANTHER" id="PTHR43411:SF1">
    <property type="entry name" value="ADENYLOSUCCINATE LYASE"/>
    <property type="match status" value="1"/>
</dbReference>
<dbReference type="InterPro" id="IPR013539">
    <property type="entry name" value="PurB_C"/>
</dbReference>
<evidence type="ECO:0000256" key="3">
    <source>
        <dbReference type="ARBA" id="ARBA00008273"/>
    </source>
</evidence>
<evidence type="ECO:0000256" key="8">
    <source>
        <dbReference type="ARBA" id="ARBA00024477"/>
    </source>
</evidence>
<dbReference type="InterPro" id="IPR024083">
    <property type="entry name" value="Fumarase/histidase_N"/>
</dbReference>
<dbReference type="CDD" id="cd01598">
    <property type="entry name" value="PurB"/>
    <property type="match status" value="1"/>
</dbReference>
<feature type="domain" description="Fumarate lyase N-terminal" evidence="14">
    <location>
        <begin position="14"/>
        <end position="312"/>
    </location>
</feature>
<dbReference type="Gene3D" id="1.10.40.30">
    <property type="entry name" value="Fumarase/aspartase (C-terminal domain)"/>
    <property type="match status" value="1"/>
</dbReference>
<proteinExistence type="inferred from homology"/>
<keyword evidence="6 13" id="KW-0658">Purine biosynthesis</keyword>
<accession>A0ABY4T1J1</accession>
<dbReference type="EC" id="4.3.2.2" evidence="4 12"/>
<dbReference type="GO" id="GO:0016829">
    <property type="term" value="F:lyase activity"/>
    <property type="evidence" value="ECO:0007669"/>
    <property type="project" value="UniProtKB-KW"/>
</dbReference>
<keyword evidence="17" id="KW-1185">Reference proteome</keyword>
<feature type="domain" description="Adenylosuccinate lyase PurB C-terminal" evidence="15">
    <location>
        <begin position="331"/>
        <end position="445"/>
    </location>
</feature>
<sequence length="455" mass="49601">MSHATLTALSPLDGRYAAKAAPLRPIFSEFGLMHRRVHVEIHWLLALGAHPGIVELPAFPSDAADRLLAIANDFSAEDGERIKAIEATTNHDVKAVEYFIKEKIGNDPALSQAKEFVHFACTSEDINNLAYSLMLHDAREAVLLPAIDQVIATLRALAHDHAGLSLLSRTHGQTASPSTMGKEIANVVARLERQRRQLVAIEIPGKINGAVGNYNAHVIAYPDVDWPALASRFVEGLGLVFNPYTTQIEPHDGIAEFADVLRRINIILIDLSRDIWGYISLGYFRQALKAGEVGSSTMPHKVNPIDFENAEGNFGLANALLGHFAEKLPISRWQRDLTDSTVLRALGTAFGHTLVALESLQKGLGKLNVNAERIAADLDASWEVLAEAVQTVMRRFGLPEPYEQLKALTRGQGITKDSMRTFIAGLDLPAEAKKALAELTPASYIGLAADLARKV</sequence>